<dbReference type="GO" id="GO:0003676">
    <property type="term" value="F:nucleic acid binding"/>
    <property type="evidence" value="ECO:0007669"/>
    <property type="project" value="InterPro"/>
</dbReference>
<name>A0A4Y2SHV9_ARAVE</name>
<proteinExistence type="predicted"/>
<accession>A0A4Y2SHV9</accession>
<dbReference type="Pfam" id="PF13358">
    <property type="entry name" value="DDE_3"/>
    <property type="match status" value="1"/>
</dbReference>
<evidence type="ECO:0000259" key="1">
    <source>
        <dbReference type="Pfam" id="PF13358"/>
    </source>
</evidence>
<evidence type="ECO:0000313" key="3">
    <source>
        <dbReference type="Proteomes" id="UP000499080"/>
    </source>
</evidence>
<dbReference type="InterPro" id="IPR036397">
    <property type="entry name" value="RNaseH_sf"/>
</dbReference>
<sequence length="101" mass="11700">MDDNARPHRAVVVEDYLEDHGLERIEWPARSPDLNQIEHLWDYLGRQVAVLSPPPRSLDELEQGFLRVWSSLPISVSDNLIDSIENRCRQCIQVRGGHIPY</sequence>
<reference evidence="2 3" key="1">
    <citation type="journal article" date="2019" name="Sci. Rep.">
        <title>Orb-weaving spider Araneus ventricosus genome elucidates the spidroin gene catalogue.</title>
        <authorList>
            <person name="Kono N."/>
            <person name="Nakamura H."/>
            <person name="Ohtoshi R."/>
            <person name="Moran D.A.P."/>
            <person name="Shinohara A."/>
            <person name="Yoshida Y."/>
            <person name="Fujiwara M."/>
            <person name="Mori M."/>
            <person name="Tomita M."/>
            <person name="Arakawa K."/>
        </authorList>
    </citation>
    <scope>NUCLEOTIDE SEQUENCE [LARGE SCALE GENOMIC DNA]</scope>
</reference>
<evidence type="ECO:0000313" key="2">
    <source>
        <dbReference type="EMBL" id="GBN87838.1"/>
    </source>
</evidence>
<dbReference type="AlphaFoldDB" id="A0A4Y2SHV9"/>
<gene>
    <name evidence="2" type="ORF">AVEN_18516_1</name>
</gene>
<dbReference type="OrthoDB" id="4843387at2759"/>
<feature type="domain" description="Tc1-like transposase DDE" evidence="1">
    <location>
        <begin position="3"/>
        <end position="50"/>
    </location>
</feature>
<organism evidence="2 3">
    <name type="scientific">Araneus ventricosus</name>
    <name type="common">Orbweaver spider</name>
    <name type="synonym">Epeira ventricosa</name>
    <dbReference type="NCBI Taxonomy" id="182803"/>
    <lineage>
        <taxon>Eukaryota</taxon>
        <taxon>Metazoa</taxon>
        <taxon>Ecdysozoa</taxon>
        <taxon>Arthropoda</taxon>
        <taxon>Chelicerata</taxon>
        <taxon>Arachnida</taxon>
        <taxon>Araneae</taxon>
        <taxon>Araneomorphae</taxon>
        <taxon>Entelegynae</taxon>
        <taxon>Araneoidea</taxon>
        <taxon>Araneidae</taxon>
        <taxon>Araneus</taxon>
    </lineage>
</organism>
<dbReference type="EMBL" id="BGPR01021995">
    <property type="protein sequence ID" value="GBN87838.1"/>
    <property type="molecule type" value="Genomic_DNA"/>
</dbReference>
<keyword evidence="3" id="KW-1185">Reference proteome</keyword>
<protein>
    <recommendedName>
        <fullName evidence="1">Tc1-like transposase DDE domain-containing protein</fullName>
    </recommendedName>
</protein>
<dbReference type="Proteomes" id="UP000499080">
    <property type="component" value="Unassembled WGS sequence"/>
</dbReference>
<comment type="caution">
    <text evidence="2">The sequence shown here is derived from an EMBL/GenBank/DDBJ whole genome shotgun (WGS) entry which is preliminary data.</text>
</comment>
<dbReference type="InterPro" id="IPR038717">
    <property type="entry name" value="Tc1-like_DDE_dom"/>
</dbReference>
<dbReference type="Gene3D" id="3.30.420.10">
    <property type="entry name" value="Ribonuclease H-like superfamily/Ribonuclease H"/>
    <property type="match status" value="1"/>
</dbReference>